<protein>
    <submittedName>
        <fullName evidence="1">Uncharacterized protein</fullName>
    </submittedName>
</protein>
<accession>N1VZC9</accession>
<sequence length="142" mass="16705">MSLFEFKKQFLELKAPESFPTGNYQAEWLGPKWFQNSARFSLNFLSFRHWWGKSFDGSEIAYNLFLPPHSTDFQMRYPMDLSIGKSRLDGKPSLILEYTKNAPFPWPYFVDEFRVLNGTDLLGMNYSKLSPFLALPFLIRKI</sequence>
<gene>
    <name evidence="1" type="ORF">LEP1GSC203_3730</name>
</gene>
<comment type="caution">
    <text evidence="1">The sequence shown here is derived from an EMBL/GenBank/DDBJ whole genome shotgun (WGS) entry which is preliminary data.</text>
</comment>
<organism evidence="1 2">
    <name type="scientific">Leptospira terpstrae serovar Hualin str. LT 11-33 = ATCC 700639</name>
    <dbReference type="NCBI Taxonomy" id="1257025"/>
    <lineage>
        <taxon>Bacteria</taxon>
        <taxon>Pseudomonadati</taxon>
        <taxon>Spirochaetota</taxon>
        <taxon>Spirochaetia</taxon>
        <taxon>Leptospirales</taxon>
        <taxon>Leptospiraceae</taxon>
        <taxon>Leptospira</taxon>
    </lineage>
</organism>
<reference evidence="1" key="1">
    <citation type="submission" date="2013-03" db="EMBL/GenBank/DDBJ databases">
        <authorList>
            <person name="Harkins D.M."/>
            <person name="Durkin A.S."/>
            <person name="Brinkac L.M."/>
            <person name="Haft D.H."/>
            <person name="Selengut J.D."/>
            <person name="Sanka R."/>
            <person name="DePew J."/>
            <person name="Purushe J."/>
            <person name="Hartskeerl R.A."/>
            <person name="Ahmed A."/>
            <person name="van der Linden H."/>
            <person name="Goris M.G.A."/>
            <person name="Vinetz J.M."/>
            <person name="Sutton G.G."/>
            <person name="Nierman W.C."/>
            <person name="Fouts D.E."/>
        </authorList>
    </citation>
    <scope>NUCLEOTIDE SEQUENCE [LARGE SCALE GENOMIC DNA]</scope>
    <source>
        <strain evidence="1">LT 11-33</strain>
    </source>
</reference>
<evidence type="ECO:0000313" key="2">
    <source>
        <dbReference type="Proteomes" id="UP000012371"/>
    </source>
</evidence>
<dbReference type="EMBL" id="AOGW02000009">
    <property type="protein sequence ID" value="EMY62122.1"/>
    <property type="molecule type" value="Genomic_DNA"/>
</dbReference>
<dbReference type="AlphaFoldDB" id="N1VZC9"/>
<evidence type="ECO:0000313" key="1">
    <source>
        <dbReference type="EMBL" id="EMY62122.1"/>
    </source>
</evidence>
<dbReference type="Proteomes" id="UP000012371">
    <property type="component" value="Unassembled WGS sequence"/>
</dbReference>
<keyword evidence="2" id="KW-1185">Reference proteome</keyword>
<proteinExistence type="predicted"/>
<name>N1VZC9_9LEPT</name>
<dbReference type="STRING" id="1257025.LEP1GSC203_3730"/>